<dbReference type="Proteomes" id="UP000291116">
    <property type="component" value="Unassembled WGS sequence"/>
</dbReference>
<organism evidence="2 3">
    <name type="scientific">Pseudo-nitzschia multistriata</name>
    <dbReference type="NCBI Taxonomy" id="183589"/>
    <lineage>
        <taxon>Eukaryota</taxon>
        <taxon>Sar</taxon>
        <taxon>Stramenopiles</taxon>
        <taxon>Ochrophyta</taxon>
        <taxon>Bacillariophyta</taxon>
        <taxon>Bacillariophyceae</taxon>
        <taxon>Bacillariophycidae</taxon>
        <taxon>Bacillariales</taxon>
        <taxon>Bacillariaceae</taxon>
        <taxon>Pseudo-nitzschia</taxon>
    </lineage>
</organism>
<dbReference type="EMBL" id="CAACVS010000449">
    <property type="protein sequence ID" value="VEU42518.1"/>
    <property type="molecule type" value="Genomic_DNA"/>
</dbReference>
<sequence>MFSLNKNIRAFLPVLCLLLLSIQGIESFEVGSRAIKRSPSAARVPSNQLSNRAEPLSILNAKKKKTVEEKTEKEERSGFGLFLVYMTPWRNPNSIFVYMFGVLYCLGKYSEAQSIARDAGVL</sequence>
<dbReference type="AlphaFoldDB" id="A0A448ZKG3"/>
<evidence type="ECO:0000313" key="2">
    <source>
        <dbReference type="EMBL" id="VEU42518.1"/>
    </source>
</evidence>
<feature type="chain" id="PRO_5019095788" evidence="1">
    <location>
        <begin position="28"/>
        <end position="122"/>
    </location>
</feature>
<protein>
    <submittedName>
        <fullName evidence="2">Uncharacterized protein</fullName>
    </submittedName>
</protein>
<dbReference type="OrthoDB" id="47623at2759"/>
<keyword evidence="1" id="KW-0732">Signal</keyword>
<evidence type="ECO:0000256" key="1">
    <source>
        <dbReference type="SAM" id="SignalP"/>
    </source>
</evidence>
<accession>A0A448ZKG3</accession>
<evidence type="ECO:0000313" key="3">
    <source>
        <dbReference type="Proteomes" id="UP000291116"/>
    </source>
</evidence>
<gene>
    <name evidence="2" type="ORF">PSNMU_V1.4_AUG-EV-PASAV3_0094920</name>
</gene>
<feature type="signal peptide" evidence="1">
    <location>
        <begin position="1"/>
        <end position="27"/>
    </location>
</feature>
<name>A0A448ZKG3_9STRA</name>
<keyword evidence="3" id="KW-1185">Reference proteome</keyword>
<reference evidence="2 3" key="1">
    <citation type="submission" date="2019-01" db="EMBL/GenBank/DDBJ databases">
        <authorList>
            <person name="Ferrante I. M."/>
        </authorList>
    </citation>
    <scope>NUCLEOTIDE SEQUENCE [LARGE SCALE GENOMIC DNA]</scope>
    <source>
        <strain evidence="2 3">B856</strain>
    </source>
</reference>
<proteinExistence type="predicted"/>